<dbReference type="PANTHER" id="PTHR42881:SF2">
    <property type="entry name" value="PROLYL ENDOPEPTIDASE"/>
    <property type="match status" value="1"/>
</dbReference>
<dbReference type="Gene3D" id="3.40.50.1820">
    <property type="entry name" value="alpha/beta hydrolase"/>
    <property type="match status" value="1"/>
</dbReference>
<keyword evidence="9" id="KW-1185">Reference proteome</keyword>
<evidence type="ECO:0000313" key="9">
    <source>
        <dbReference type="Proteomes" id="UP001595878"/>
    </source>
</evidence>
<dbReference type="Gene3D" id="2.130.10.120">
    <property type="entry name" value="Prolyl oligopeptidase, N-terminal domain"/>
    <property type="match status" value="1"/>
</dbReference>
<name>A0ABV9L7P2_9FLAO</name>
<evidence type="ECO:0000256" key="2">
    <source>
        <dbReference type="ARBA" id="ARBA00011897"/>
    </source>
</evidence>
<reference evidence="9" key="1">
    <citation type="journal article" date="2019" name="Int. J. Syst. Evol. Microbiol.">
        <title>The Global Catalogue of Microorganisms (GCM) 10K type strain sequencing project: providing services to taxonomists for standard genome sequencing and annotation.</title>
        <authorList>
            <consortium name="The Broad Institute Genomics Platform"/>
            <consortium name="The Broad Institute Genome Sequencing Center for Infectious Disease"/>
            <person name="Wu L."/>
            <person name="Ma J."/>
        </authorList>
    </citation>
    <scope>NUCLEOTIDE SEQUENCE [LARGE SCALE GENOMIC DNA]</scope>
    <source>
        <strain evidence="9">CGMCC 4.7427</strain>
    </source>
</reference>
<dbReference type="Proteomes" id="UP001595878">
    <property type="component" value="Unassembled WGS sequence"/>
</dbReference>
<evidence type="ECO:0000256" key="5">
    <source>
        <dbReference type="ARBA" id="ARBA00022825"/>
    </source>
</evidence>
<dbReference type="InterPro" id="IPR001375">
    <property type="entry name" value="Peptidase_S9_cat"/>
</dbReference>
<dbReference type="Pfam" id="PF02897">
    <property type="entry name" value="Peptidase_S9_N"/>
    <property type="match status" value="1"/>
</dbReference>
<proteinExistence type="predicted"/>
<gene>
    <name evidence="8" type="ORF">ACFO5T_05985</name>
</gene>
<feature type="domain" description="Peptidase S9A N-terminal" evidence="7">
    <location>
        <begin position="47"/>
        <end position="456"/>
    </location>
</feature>
<keyword evidence="3" id="KW-0645">Protease</keyword>
<sequence>MIIHNQKAHFIILKVLVECVLTSKNYALAIVFFAASCQTQEVTLKYPKAPKTNSTTSYFSETISDPYQVLENESDSIVDIWYQKQNQLANNILDKVSGRKKMLATFLEYDDRVTNVILDNKITSNGNHFYLKRGKNENIASLYFKKNYDSEEVLLYDPKIYNTEVENSVISYFKPSWNGEKVAIAVTNSGKEISDVIILTVSDQSIAPQVIPRARPESFLGISWLPDNSGFTFLQFGNSEAELNLSVLYKLGEPVENVKPIFGTGVQSNITIASTGVYPITKIFNKTDPYVIGYIATVENFWDAYVADMDDFINGTPKWTKFHSKAERLFTDSGRFIGDNYIIKSDRDFDSNALYEIDLKNLAFAKAKLICTPPNNEILQNFVIKKDAIYYTTTNNGVSTKLYKCKNGKSEIIYLPNDAGTIYLLDNPADDSSLYVSLSGWTMNNQRYLYNLKSEEFVLMPLSTRAEYPEFSKIISKEIEYESHDGVLVPLSIIYDKNIVLDKSNPTLFYGYGSYGTSIEPFYSTTFLHWIKEGGILCIPHVRGGGEKGEQWHQDGMMNKKENTWKDLIASAEYMIDKNYTSAEKIAIYSSSAGGIMIGKAVTDRPELFAVAIAEVPIMNPIRSEARKGGGGSNMLEYGSISDSIQTKGLIKMDPYLSLKSDVEYPAFLLTAGENDPRVPKWMPGKFAARAQEYSSSPRPILFRIDSDSGHGTVDEKLKYYQEYVDVFSFAFWQTGHKDFFLKD</sequence>
<dbReference type="SUPFAM" id="SSF53474">
    <property type="entry name" value="alpha/beta-Hydrolases"/>
    <property type="match status" value="1"/>
</dbReference>
<dbReference type="EC" id="3.4.21.26" evidence="2"/>
<keyword evidence="5" id="KW-0720">Serine protease</keyword>
<dbReference type="InterPro" id="IPR002470">
    <property type="entry name" value="Peptidase_S9A"/>
</dbReference>
<organism evidence="8 9">
    <name type="scientific">Dokdonia genika</name>
    <dbReference type="NCBI Taxonomy" id="308113"/>
    <lineage>
        <taxon>Bacteria</taxon>
        <taxon>Pseudomonadati</taxon>
        <taxon>Bacteroidota</taxon>
        <taxon>Flavobacteriia</taxon>
        <taxon>Flavobacteriales</taxon>
        <taxon>Flavobacteriaceae</taxon>
        <taxon>Dokdonia</taxon>
    </lineage>
</organism>
<dbReference type="InterPro" id="IPR029058">
    <property type="entry name" value="AB_hydrolase_fold"/>
</dbReference>
<comment type="catalytic activity">
    <reaction evidence="1">
        <text>Hydrolysis of Pro-|-Xaa &gt;&gt; Ala-|-Xaa in oligopeptides.</text>
        <dbReference type="EC" id="3.4.21.26"/>
    </reaction>
</comment>
<evidence type="ECO:0000259" key="7">
    <source>
        <dbReference type="Pfam" id="PF02897"/>
    </source>
</evidence>
<evidence type="ECO:0000256" key="1">
    <source>
        <dbReference type="ARBA" id="ARBA00001070"/>
    </source>
</evidence>
<dbReference type="PRINTS" id="PR00862">
    <property type="entry name" value="PROLIGOPTASE"/>
</dbReference>
<evidence type="ECO:0000313" key="8">
    <source>
        <dbReference type="EMBL" id="MFC4689973.1"/>
    </source>
</evidence>
<dbReference type="InterPro" id="IPR023302">
    <property type="entry name" value="Pept_S9A_N"/>
</dbReference>
<evidence type="ECO:0000256" key="4">
    <source>
        <dbReference type="ARBA" id="ARBA00022801"/>
    </source>
</evidence>
<dbReference type="EMBL" id="JBHSHB010000008">
    <property type="protein sequence ID" value="MFC4689973.1"/>
    <property type="molecule type" value="Genomic_DNA"/>
</dbReference>
<evidence type="ECO:0000256" key="3">
    <source>
        <dbReference type="ARBA" id="ARBA00022670"/>
    </source>
</evidence>
<dbReference type="PANTHER" id="PTHR42881">
    <property type="entry name" value="PROLYL ENDOPEPTIDASE"/>
    <property type="match status" value="1"/>
</dbReference>
<accession>A0ABV9L7P2</accession>
<dbReference type="Pfam" id="PF00326">
    <property type="entry name" value="Peptidase_S9"/>
    <property type="match status" value="1"/>
</dbReference>
<comment type="caution">
    <text evidence="8">The sequence shown here is derived from an EMBL/GenBank/DDBJ whole genome shotgun (WGS) entry which is preliminary data.</text>
</comment>
<dbReference type="RefSeq" id="WP_380032829.1">
    <property type="nucleotide sequence ID" value="NZ_JBHSHB010000008.1"/>
</dbReference>
<keyword evidence="4" id="KW-0378">Hydrolase</keyword>
<dbReference type="InterPro" id="IPR051167">
    <property type="entry name" value="Prolyl_oligopep/macrocyclase"/>
</dbReference>
<evidence type="ECO:0000259" key="6">
    <source>
        <dbReference type="Pfam" id="PF00326"/>
    </source>
</evidence>
<dbReference type="SUPFAM" id="SSF50993">
    <property type="entry name" value="Peptidase/esterase 'gauge' domain"/>
    <property type="match status" value="1"/>
</dbReference>
<protein>
    <recommendedName>
        <fullName evidence="2">prolyl oligopeptidase</fullName>
        <ecNumber evidence="2">3.4.21.26</ecNumber>
    </recommendedName>
</protein>
<feature type="domain" description="Peptidase S9 prolyl oligopeptidase catalytic" evidence="6">
    <location>
        <begin position="529"/>
        <end position="736"/>
    </location>
</feature>